<sequence>MVNVLSLATAAAAATVAIVDHTQTFAVDLTNTQCANFAPVEQFTFHRTAAEVWKLNAVAGTQNQFHVQHVRCGNALTWAGSTSGAIAERSQTVALNGSDTVFTITPVNASSSTGPFRFTESVSGAALTAWAVDGTHDGSSAPITLERSRDDDPRQMFFFTTPL</sequence>
<reference evidence="1 2" key="1">
    <citation type="submission" date="2024-01" db="EMBL/GenBank/DDBJ databases">
        <title>A draft genome for the cacao thread blight pathogen Marasmiellus scandens.</title>
        <authorList>
            <person name="Baruah I.K."/>
            <person name="Leung J."/>
            <person name="Bukari Y."/>
            <person name="Amoako-Attah I."/>
            <person name="Meinhardt L.W."/>
            <person name="Bailey B.A."/>
            <person name="Cohen S.P."/>
        </authorList>
    </citation>
    <scope>NUCLEOTIDE SEQUENCE [LARGE SCALE GENOMIC DNA]</scope>
    <source>
        <strain evidence="1 2">GH-19</strain>
    </source>
</reference>
<name>A0ABR1JM94_9AGAR</name>
<comment type="caution">
    <text evidence="1">The sequence shown here is derived from an EMBL/GenBank/DDBJ whole genome shotgun (WGS) entry which is preliminary data.</text>
</comment>
<keyword evidence="2" id="KW-1185">Reference proteome</keyword>
<evidence type="ECO:0000313" key="1">
    <source>
        <dbReference type="EMBL" id="KAK7464080.1"/>
    </source>
</evidence>
<evidence type="ECO:0000313" key="2">
    <source>
        <dbReference type="Proteomes" id="UP001498398"/>
    </source>
</evidence>
<dbReference type="Proteomes" id="UP001498398">
    <property type="component" value="Unassembled WGS sequence"/>
</dbReference>
<dbReference type="Gene3D" id="2.80.10.50">
    <property type="match status" value="1"/>
</dbReference>
<organism evidence="1 2">
    <name type="scientific">Marasmiellus scandens</name>
    <dbReference type="NCBI Taxonomy" id="2682957"/>
    <lineage>
        <taxon>Eukaryota</taxon>
        <taxon>Fungi</taxon>
        <taxon>Dikarya</taxon>
        <taxon>Basidiomycota</taxon>
        <taxon>Agaricomycotina</taxon>
        <taxon>Agaricomycetes</taxon>
        <taxon>Agaricomycetidae</taxon>
        <taxon>Agaricales</taxon>
        <taxon>Marasmiineae</taxon>
        <taxon>Omphalotaceae</taxon>
        <taxon>Marasmiellus</taxon>
    </lineage>
</organism>
<proteinExistence type="predicted"/>
<gene>
    <name evidence="1" type="ORF">VKT23_006241</name>
</gene>
<accession>A0ABR1JM94</accession>
<dbReference type="EMBL" id="JBANRG010000008">
    <property type="protein sequence ID" value="KAK7464080.1"/>
    <property type="molecule type" value="Genomic_DNA"/>
</dbReference>
<dbReference type="SUPFAM" id="SSF50370">
    <property type="entry name" value="Ricin B-like lectins"/>
    <property type="match status" value="1"/>
</dbReference>
<protein>
    <submittedName>
        <fullName evidence="1">Uncharacterized protein</fullName>
    </submittedName>
</protein>
<dbReference type="InterPro" id="IPR035992">
    <property type="entry name" value="Ricin_B-like_lectins"/>
</dbReference>